<evidence type="ECO:0000313" key="2">
    <source>
        <dbReference type="EMBL" id="KAG0561135.1"/>
    </source>
</evidence>
<evidence type="ECO:0008006" key="4">
    <source>
        <dbReference type="Google" id="ProtNLM"/>
    </source>
</evidence>
<gene>
    <name evidence="2" type="ORF">KC19_9G040300</name>
</gene>
<keyword evidence="3" id="KW-1185">Reference proteome</keyword>
<evidence type="ECO:0000313" key="3">
    <source>
        <dbReference type="Proteomes" id="UP000822688"/>
    </source>
</evidence>
<feature type="signal peptide" evidence="1">
    <location>
        <begin position="1"/>
        <end position="19"/>
    </location>
</feature>
<protein>
    <recommendedName>
        <fullName evidence="4">Secreted protein</fullName>
    </recommendedName>
</protein>
<dbReference type="EMBL" id="CM026430">
    <property type="protein sequence ID" value="KAG0561135.1"/>
    <property type="molecule type" value="Genomic_DNA"/>
</dbReference>
<keyword evidence="1" id="KW-0732">Signal</keyword>
<comment type="caution">
    <text evidence="2">The sequence shown here is derived from an EMBL/GenBank/DDBJ whole genome shotgun (WGS) entry which is preliminary data.</text>
</comment>
<accession>A0A8T0GRS2</accession>
<reference evidence="2" key="1">
    <citation type="submission" date="2020-06" db="EMBL/GenBank/DDBJ databases">
        <title>WGS assembly of Ceratodon purpureus strain R40.</title>
        <authorList>
            <person name="Carey S.B."/>
            <person name="Jenkins J."/>
            <person name="Shu S."/>
            <person name="Lovell J.T."/>
            <person name="Sreedasyam A."/>
            <person name="Maumus F."/>
            <person name="Tiley G.P."/>
            <person name="Fernandez-Pozo N."/>
            <person name="Barry K."/>
            <person name="Chen C."/>
            <person name="Wang M."/>
            <person name="Lipzen A."/>
            <person name="Daum C."/>
            <person name="Saski C.A."/>
            <person name="Payton A.C."/>
            <person name="Mcbreen J.C."/>
            <person name="Conrad R.E."/>
            <person name="Kollar L.M."/>
            <person name="Olsson S."/>
            <person name="Huttunen S."/>
            <person name="Landis J.B."/>
            <person name="Wickett N.J."/>
            <person name="Johnson M.G."/>
            <person name="Rensing S.A."/>
            <person name="Grimwood J."/>
            <person name="Schmutz J."/>
            <person name="Mcdaniel S.F."/>
        </authorList>
    </citation>
    <scope>NUCLEOTIDE SEQUENCE</scope>
    <source>
        <strain evidence="2">R40</strain>
    </source>
</reference>
<evidence type="ECO:0000256" key="1">
    <source>
        <dbReference type="SAM" id="SignalP"/>
    </source>
</evidence>
<feature type="chain" id="PRO_5035792966" description="Secreted protein" evidence="1">
    <location>
        <begin position="20"/>
        <end position="73"/>
    </location>
</feature>
<sequence length="73" mass="7971">MLLYELLLLATPVLQLSDAFCFLITGASGLCADQERCGMISVWKSCCESRGTNSQELGRFTEGGNAYLKGEFL</sequence>
<proteinExistence type="predicted"/>
<dbReference type="AlphaFoldDB" id="A0A8T0GRS2"/>
<dbReference type="Proteomes" id="UP000822688">
    <property type="component" value="Chromosome 9"/>
</dbReference>
<name>A0A8T0GRS2_CERPU</name>
<organism evidence="2 3">
    <name type="scientific">Ceratodon purpureus</name>
    <name type="common">Fire moss</name>
    <name type="synonym">Dicranum purpureum</name>
    <dbReference type="NCBI Taxonomy" id="3225"/>
    <lineage>
        <taxon>Eukaryota</taxon>
        <taxon>Viridiplantae</taxon>
        <taxon>Streptophyta</taxon>
        <taxon>Embryophyta</taxon>
        <taxon>Bryophyta</taxon>
        <taxon>Bryophytina</taxon>
        <taxon>Bryopsida</taxon>
        <taxon>Dicranidae</taxon>
        <taxon>Pseudoditrichales</taxon>
        <taxon>Ditrichaceae</taxon>
        <taxon>Ceratodon</taxon>
    </lineage>
</organism>